<evidence type="ECO:0000256" key="3">
    <source>
        <dbReference type="ARBA" id="ARBA00022448"/>
    </source>
</evidence>
<evidence type="ECO:0000256" key="7">
    <source>
        <dbReference type="ARBA" id="ARBA00049119"/>
    </source>
</evidence>
<reference evidence="12 13" key="1">
    <citation type="submission" date="2013-07" db="EMBL/GenBank/DDBJ databases">
        <title>The Genome Sequence of Cryptococcus heveanensis BCC8398.</title>
        <authorList>
            <consortium name="The Broad Institute Genome Sequencing Platform"/>
            <person name="Cuomo C."/>
            <person name="Litvintseva A."/>
            <person name="Chen Y."/>
            <person name="Heitman J."/>
            <person name="Sun S."/>
            <person name="Springer D."/>
            <person name="Dromer F."/>
            <person name="Young S.K."/>
            <person name="Zeng Q."/>
            <person name="Gargeya S."/>
            <person name="Fitzgerald M."/>
            <person name="Abouelleil A."/>
            <person name="Alvarado L."/>
            <person name="Berlin A.M."/>
            <person name="Chapman S.B."/>
            <person name="Dewar J."/>
            <person name="Goldberg J."/>
            <person name="Griggs A."/>
            <person name="Gujja S."/>
            <person name="Hansen M."/>
            <person name="Howarth C."/>
            <person name="Imamovic A."/>
            <person name="Larimer J."/>
            <person name="McCowan C."/>
            <person name="Murphy C."/>
            <person name="Pearson M."/>
            <person name="Priest M."/>
            <person name="Roberts A."/>
            <person name="Saif S."/>
            <person name="Shea T."/>
            <person name="Sykes S."/>
            <person name="Wortman J."/>
            <person name="Nusbaum C."/>
            <person name="Birren B."/>
        </authorList>
    </citation>
    <scope>NUCLEOTIDE SEQUENCE [LARGE SCALE GENOMIC DNA]</scope>
    <source>
        <strain evidence="12 13">BCC8398</strain>
    </source>
</reference>
<dbReference type="EMBL" id="KV700128">
    <property type="protein sequence ID" value="OCF32812.1"/>
    <property type="molecule type" value="Genomic_DNA"/>
</dbReference>
<evidence type="ECO:0000256" key="1">
    <source>
        <dbReference type="ARBA" id="ARBA00004141"/>
    </source>
</evidence>
<feature type="domain" description="Major facilitator superfamily (MFS) profile" evidence="11">
    <location>
        <begin position="12"/>
        <end position="452"/>
    </location>
</feature>
<comment type="catalytic activity">
    <reaction evidence="7">
        <text>myo-inositol(out) + H(+)(out) = myo-inositol(in) + H(+)(in)</text>
        <dbReference type="Rhea" id="RHEA:60364"/>
        <dbReference type="ChEBI" id="CHEBI:15378"/>
        <dbReference type="ChEBI" id="CHEBI:17268"/>
    </reaction>
</comment>
<feature type="transmembrane region" description="Helical" evidence="10">
    <location>
        <begin position="298"/>
        <end position="321"/>
    </location>
</feature>
<evidence type="ECO:0000256" key="5">
    <source>
        <dbReference type="ARBA" id="ARBA00022989"/>
    </source>
</evidence>
<evidence type="ECO:0000256" key="8">
    <source>
        <dbReference type="RuleBase" id="RU003346"/>
    </source>
</evidence>
<feature type="transmembrane region" description="Helical" evidence="10">
    <location>
        <begin position="263"/>
        <end position="286"/>
    </location>
</feature>
<dbReference type="SUPFAM" id="SSF103473">
    <property type="entry name" value="MFS general substrate transporter"/>
    <property type="match status" value="1"/>
</dbReference>
<dbReference type="Gene3D" id="1.20.1250.20">
    <property type="entry name" value="MFS general substrate transporter like domains"/>
    <property type="match status" value="1"/>
</dbReference>
<dbReference type="InterPro" id="IPR036259">
    <property type="entry name" value="MFS_trans_sf"/>
</dbReference>
<dbReference type="Pfam" id="PF00083">
    <property type="entry name" value="Sugar_tr"/>
    <property type="match status" value="1"/>
</dbReference>
<dbReference type="GO" id="GO:0005351">
    <property type="term" value="F:carbohydrate:proton symporter activity"/>
    <property type="evidence" value="ECO:0007669"/>
    <property type="project" value="TreeGrafter"/>
</dbReference>
<evidence type="ECO:0000259" key="11">
    <source>
        <dbReference type="PROSITE" id="PS50850"/>
    </source>
</evidence>
<protein>
    <submittedName>
        <fullName evidence="12">Glucose transporter</fullName>
    </submittedName>
</protein>
<reference evidence="13" key="2">
    <citation type="submission" date="2013-12" db="EMBL/GenBank/DDBJ databases">
        <title>Evolution of pathogenesis and genome organization in the Tremellales.</title>
        <authorList>
            <person name="Cuomo C."/>
            <person name="Litvintseva A."/>
            <person name="Heitman J."/>
            <person name="Chen Y."/>
            <person name="Sun S."/>
            <person name="Springer D."/>
            <person name="Dromer F."/>
            <person name="Young S."/>
            <person name="Zeng Q."/>
            <person name="Chapman S."/>
            <person name="Gujja S."/>
            <person name="Saif S."/>
            <person name="Birren B."/>
        </authorList>
    </citation>
    <scope>NUCLEOTIDE SEQUENCE [LARGE SCALE GENOMIC DNA]</scope>
    <source>
        <strain evidence="13">BCC8398</strain>
    </source>
</reference>
<dbReference type="PRINTS" id="PR00171">
    <property type="entry name" value="SUGRTRNSPORT"/>
</dbReference>
<sequence length="526" mass="57795">MALPPKVYTFLCACFAAMGAMLYGYDLGVISYVLEAPDFNKTMGTDDPDYIGFIVSSMLLGAFVGSIPASLIADYFSRRVAITAAGGVFIVGGVLQTACQNKETMMAGRFFAGIGIGMLGNSEIIKLIFRCLAHPSARGMLTATFQFFLGIGAIVAGWIAYGLAQTHKEAPIAWRLPLALQMAPALPLLLLSFTLPESPRWLMIKGREADALRALARLHAQGNENDPLVQGEFAVMKEKVEEEALQSQSWSALFVDKTNARKVLYGIILQFSVQMTGVSAIQYYAASVYKSVGFSSNTALLINSINNINALFGELLCILFVDKIGRRFPLIWGNVLAGSCFAVATALAKQFYVGTGSRGMGIGFVAVLYVYNLAFSACIGPLSWIYPVEMFNTAVRAKATSLTTMAAWIANFMIGQVSPKAFDDIHWKYYLVFTICGFTNALTFWALFPETKGRTLEEMDSYFRETHWFVPLSKQRNISSREREVQLAQGQTDVVVHHPTASEDAEKALHQGGYQHEEVSRFTPLR</sequence>
<dbReference type="AlphaFoldDB" id="A0A1B9GP29"/>
<evidence type="ECO:0000313" key="13">
    <source>
        <dbReference type="Proteomes" id="UP000092666"/>
    </source>
</evidence>
<feature type="transmembrane region" description="Helical" evidence="10">
    <location>
        <begin position="399"/>
        <end position="417"/>
    </location>
</feature>
<name>A0A1B9GP29_9TREE</name>
<evidence type="ECO:0000256" key="10">
    <source>
        <dbReference type="SAM" id="Phobius"/>
    </source>
</evidence>
<dbReference type="FunFam" id="1.20.1250.20:FF:000090">
    <property type="entry name" value="MFS sugar transporter, putative"/>
    <property type="match status" value="1"/>
</dbReference>
<feature type="transmembrane region" description="Helical" evidence="10">
    <location>
        <begin position="141"/>
        <end position="160"/>
    </location>
</feature>
<dbReference type="OrthoDB" id="4142200at2759"/>
<feature type="transmembrane region" description="Helical" evidence="10">
    <location>
        <begin position="360"/>
        <end position="387"/>
    </location>
</feature>
<keyword evidence="3 8" id="KW-0813">Transport</keyword>
<evidence type="ECO:0000256" key="6">
    <source>
        <dbReference type="ARBA" id="ARBA00023136"/>
    </source>
</evidence>
<evidence type="ECO:0000313" key="12">
    <source>
        <dbReference type="EMBL" id="OCF32812.1"/>
    </source>
</evidence>
<dbReference type="InterPro" id="IPR005828">
    <property type="entry name" value="MFS_sugar_transport-like"/>
</dbReference>
<comment type="subcellular location">
    <subcellularLocation>
        <location evidence="1">Membrane</location>
        <topology evidence="1">Multi-pass membrane protein</topology>
    </subcellularLocation>
</comment>
<keyword evidence="6 10" id="KW-0472">Membrane</keyword>
<proteinExistence type="inferred from homology"/>
<keyword evidence="13" id="KW-1185">Reference proteome</keyword>
<accession>A0A1B9GP29</accession>
<feature type="compositionally biased region" description="Basic and acidic residues" evidence="9">
    <location>
        <begin position="506"/>
        <end position="520"/>
    </location>
</feature>
<evidence type="ECO:0000256" key="9">
    <source>
        <dbReference type="SAM" id="MobiDB-lite"/>
    </source>
</evidence>
<dbReference type="PANTHER" id="PTHR48022">
    <property type="entry name" value="PLASTIDIC GLUCOSE TRANSPORTER 4"/>
    <property type="match status" value="1"/>
</dbReference>
<keyword evidence="5 10" id="KW-1133">Transmembrane helix</keyword>
<dbReference type="PROSITE" id="PS50850">
    <property type="entry name" value="MFS"/>
    <property type="match status" value="1"/>
</dbReference>
<dbReference type="NCBIfam" id="TIGR00879">
    <property type="entry name" value="SP"/>
    <property type="match status" value="1"/>
</dbReference>
<dbReference type="InterPro" id="IPR020846">
    <property type="entry name" value="MFS_dom"/>
</dbReference>
<dbReference type="PANTHER" id="PTHR48022:SF37">
    <property type="entry name" value="MAJOR FACILITATOR SUPERFAMILY (MFS) PROFILE DOMAIN-CONTAINING PROTEIN-RELATED"/>
    <property type="match status" value="1"/>
</dbReference>
<feature type="transmembrane region" description="Helical" evidence="10">
    <location>
        <begin position="110"/>
        <end position="129"/>
    </location>
</feature>
<gene>
    <name evidence="12" type="ORF">I316_05448</name>
</gene>
<evidence type="ECO:0000256" key="2">
    <source>
        <dbReference type="ARBA" id="ARBA00010992"/>
    </source>
</evidence>
<feature type="transmembrane region" description="Helical" evidence="10">
    <location>
        <begin position="80"/>
        <end position="98"/>
    </location>
</feature>
<dbReference type="InterPro" id="IPR003663">
    <property type="entry name" value="Sugar/inositol_transpt"/>
</dbReference>
<feature type="transmembrane region" description="Helical" evidence="10">
    <location>
        <begin position="50"/>
        <end position="73"/>
    </location>
</feature>
<dbReference type="Proteomes" id="UP000092666">
    <property type="component" value="Unassembled WGS sequence"/>
</dbReference>
<feature type="transmembrane region" description="Helical" evidence="10">
    <location>
        <begin position="429"/>
        <end position="448"/>
    </location>
</feature>
<feature type="transmembrane region" description="Helical" evidence="10">
    <location>
        <begin position="7"/>
        <end position="30"/>
    </location>
</feature>
<feature type="region of interest" description="Disordered" evidence="9">
    <location>
        <begin position="506"/>
        <end position="526"/>
    </location>
</feature>
<keyword evidence="4 10" id="KW-0812">Transmembrane</keyword>
<evidence type="ECO:0000256" key="4">
    <source>
        <dbReference type="ARBA" id="ARBA00022692"/>
    </source>
</evidence>
<dbReference type="GO" id="GO:0016020">
    <property type="term" value="C:membrane"/>
    <property type="evidence" value="ECO:0007669"/>
    <property type="project" value="UniProtKB-SubCell"/>
</dbReference>
<organism evidence="12 13">
    <name type="scientific">Kwoniella heveanensis BCC8398</name>
    <dbReference type="NCBI Taxonomy" id="1296120"/>
    <lineage>
        <taxon>Eukaryota</taxon>
        <taxon>Fungi</taxon>
        <taxon>Dikarya</taxon>
        <taxon>Basidiomycota</taxon>
        <taxon>Agaricomycotina</taxon>
        <taxon>Tremellomycetes</taxon>
        <taxon>Tremellales</taxon>
        <taxon>Cryptococcaceae</taxon>
        <taxon>Kwoniella</taxon>
    </lineage>
</organism>
<dbReference type="InterPro" id="IPR050360">
    <property type="entry name" value="MFS_Sugar_Transporters"/>
</dbReference>
<comment type="similarity">
    <text evidence="2 8">Belongs to the major facilitator superfamily. Sugar transporter (TC 2.A.1.1) family.</text>
</comment>
<keyword evidence="12" id="KW-0762">Sugar transport</keyword>
<feature type="transmembrane region" description="Helical" evidence="10">
    <location>
        <begin position="172"/>
        <end position="195"/>
    </location>
</feature>
<feature type="transmembrane region" description="Helical" evidence="10">
    <location>
        <begin position="328"/>
        <end position="348"/>
    </location>
</feature>